<dbReference type="InterPro" id="IPR010427">
    <property type="entry name" value="DUF1023"/>
</dbReference>
<dbReference type="Pfam" id="PF06259">
    <property type="entry name" value="Abhydrolase_8"/>
    <property type="match status" value="1"/>
</dbReference>
<dbReference type="Gene3D" id="3.40.50.1820">
    <property type="entry name" value="alpha/beta hydrolase"/>
    <property type="match status" value="1"/>
</dbReference>
<evidence type="ECO:0000313" key="3">
    <source>
        <dbReference type="Proteomes" id="UP000662939"/>
    </source>
</evidence>
<accession>A0A895XPG9</accession>
<dbReference type="KEGG" id="nav:JQS30_11520"/>
<gene>
    <name evidence="2" type="ORF">JQS30_11520</name>
</gene>
<evidence type="ECO:0000259" key="1">
    <source>
        <dbReference type="Pfam" id="PF06259"/>
    </source>
</evidence>
<proteinExistence type="predicted"/>
<dbReference type="RefSeq" id="WP_213170413.1">
    <property type="nucleotide sequence ID" value="NZ_CP070496.1"/>
</dbReference>
<dbReference type="AlphaFoldDB" id="A0A895XPG9"/>
<dbReference type="Proteomes" id="UP000662939">
    <property type="component" value="Chromosome"/>
</dbReference>
<dbReference type="EMBL" id="CP070496">
    <property type="protein sequence ID" value="QSB04416.1"/>
    <property type="molecule type" value="Genomic_DNA"/>
</dbReference>
<protein>
    <recommendedName>
        <fullName evidence="1">DUF1023 domain-containing protein</fullName>
    </recommendedName>
</protein>
<sequence length="545" mass="58877">MSITARGLRDADFAPLVKAAERWLRLSHHLDEISDETDHVRRKTLAEEVFAGQTADIARDGLRAITDDLDLAVEEARALGTAVEDTAMGLIQCQRDLTDLLLELPYEGLHVSQGGSVIAIVEVDRGQLPGGRNYHEATRYFQGTLDSVLSRANDLNGDLEAAIAKSVGSPSEWRPGPYGTHERNIDQLYDLLENGATPQELNDWWLELPAAERDALVESHPHLVGPTDGFPAEARDTANRILLDEKIAEYERKIKGFDDDPPFLGPVDGAYGPEARDQLQKTLDDLQRLKGNIENRAGNGPEGAFVAEYFLLDFSTDGNGQAVVAVGNPDEADNTAVYVPGTGSTLSGFGGTLSRAETMADDALEYGPDGDSTAVVAWLGYDAPQNVALHSPWGSYAEGAVDPLARFMDGIDASHQNSDGARTTLLGHSYGSTVIGETAVNSDLNVDQIINVGSPGTRADHADDLGIGAENVWSTRSPADIIKIPADWDRVHGPDPVSDEFGGQTFTSDNMTWRPDEAHSAYWDEGNPSRRNFAFIITGQTGMIS</sequence>
<feature type="domain" description="DUF1023" evidence="1">
    <location>
        <begin position="318"/>
        <end position="486"/>
    </location>
</feature>
<organism evidence="2 3">
    <name type="scientific">Natronoglycomyces albus</name>
    <dbReference type="NCBI Taxonomy" id="2811108"/>
    <lineage>
        <taxon>Bacteria</taxon>
        <taxon>Bacillati</taxon>
        <taxon>Actinomycetota</taxon>
        <taxon>Actinomycetes</taxon>
        <taxon>Glycomycetales</taxon>
        <taxon>Glycomycetaceae</taxon>
        <taxon>Natronoglycomyces</taxon>
    </lineage>
</organism>
<keyword evidence="3" id="KW-1185">Reference proteome</keyword>
<reference evidence="2" key="1">
    <citation type="submission" date="2021-02" db="EMBL/GenBank/DDBJ databases">
        <title>Natronoglycomyces albus gen. nov., sp. nov, a haloalkaliphilic actinobacterium from a soda solonchak soil.</title>
        <authorList>
            <person name="Sorokin D.Y."/>
            <person name="Khijniak T.V."/>
            <person name="Zakharycheva A.P."/>
            <person name="Boueva O.V."/>
            <person name="Ariskina E.V."/>
            <person name="Hahnke R.L."/>
            <person name="Bunk B."/>
            <person name="Sproer C."/>
            <person name="Schumann P."/>
            <person name="Evtushenko L.I."/>
            <person name="Kublanov I.V."/>
        </authorList>
    </citation>
    <scope>NUCLEOTIDE SEQUENCE</scope>
    <source>
        <strain evidence="2">DSM 106290</strain>
    </source>
</reference>
<evidence type="ECO:0000313" key="2">
    <source>
        <dbReference type="EMBL" id="QSB04416.1"/>
    </source>
</evidence>
<dbReference type="SUPFAM" id="SSF53474">
    <property type="entry name" value="alpha/beta-Hydrolases"/>
    <property type="match status" value="1"/>
</dbReference>
<dbReference type="InterPro" id="IPR029058">
    <property type="entry name" value="AB_hydrolase_fold"/>
</dbReference>
<name>A0A895XPG9_9ACTN</name>